<feature type="domain" description="Jacalin-type lectin" evidence="1">
    <location>
        <begin position="13"/>
        <end position="167"/>
    </location>
</feature>
<evidence type="ECO:0000313" key="2">
    <source>
        <dbReference type="EMBL" id="CAD8426369.1"/>
    </source>
</evidence>
<proteinExistence type="predicted"/>
<accession>A0A7S0CKE3</accession>
<dbReference type="EMBL" id="HBEL01048669">
    <property type="protein sequence ID" value="CAD8426369.1"/>
    <property type="molecule type" value="Transcribed_RNA"/>
</dbReference>
<reference evidence="2" key="1">
    <citation type="submission" date="2021-01" db="EMBL/GenBank/DDBJ databases">
        <authorList>
            <person name="Corre E."/>
            <person name="Pelletier E."/>
            <person name="Niang G."/>
            <person name="Scheremetjew M."/>
            <person name="Finn R."/>
            <person name="Kale V."/>
            <person name="Holt S."/>
            <person name="Cochrane G."/>
            <person name="Meng A."/>
            <person name="Brown T."/>
            <person name="Cohen L."/>
        </authorList>
    </citation>
    <scope>NUCLEOTIDE SEQUENCE</scope>
    <source>
        <strain evidence="2">CCAP1064/1</strain>
    </source>
</reference>
<dbReference type="AlphaFoldDB" id="A0A7S0CKE3"/>
<evidence type="ECO:0000259" key="1">
    <source>
        <dbReference type="PROSITE" id="PS51752"/>
    </source>
</evidence>
<protein>
    <recommendedName>
        <fullName evidence="1">Jacalin-type lectin domain-containing protein</fullName>
    </recommendedName>
</protein>
<dbReference type="SMR" id="A0A7S0CKE3"/>
<dbReference type="SMART" id="SM00915">
    <property type="entry name" value="Jacalin"/>
    <property type="match status" value="1"/>
</dbReference>
<organism evidence="2">
    <name type="scientific">Proboscia inermis</name>
    <dbReference type="NCBI Taxonomy" id="420281"/>
    <lineage>
        <taxon>Eukaryota</taxon>
        <taxon>Sar</taxon>
        <taxon>Stramenopiles</taxon>
        <taxon>Ochrophyta</taxon>
        <taxon>Bacillariophyta</taxon>
        <taxon>Coscinodiscophyceae</taxon>
        <taxon>Rhizosoleniophycidae</taxon>
        <taxon>Rhizosoleniales</taxon>
        <taxon>Rhizosoleniaceae</taxon>
        <taxon>Proboscia</taxon>
    </lineage>
</organism>
<dbReference type="InterPro" id="IPR036404">
    <property type="entry name" value="Jacalin-like_lectin_dom_sf"/>
</dbReference>
<dbReference type="Gene3D" id="2.100.10.30">
    <property type="entry name" value="Jacalin-like lectin domain"/>
    <property type="match status" value="1"/>
</dbReference>
<gene>
    <name evidence="2" type="ORF">PINE0816_LOCUS22531</name>
</gene>
<dbReference type="Pfam" id="PF01419">
    <property type="entry name" value="Jacalin"/>
    <property type="match status" value="1"/>
</dbReference>
<dbReference type="InterPro" id="IPR001229">
    <property type="entry name" value="Jacalin-like_lectin_dom"/>
</dbReference>
<name>A0A7S0CKE3_9STRA</name>
<dbReference type="SUPFAM" id="SSF51101">
    <property type="entry name" value="Mannose-binding lectins"/>
    <property type="match status" value="1"/>
</dbReference>
<sequence>MVEKSEPGSNSTLYKRKAVGGNGGCPFDSGCNPSGVTKVHIECGYMRFGGCTYLSTIKRIFLEFSSSCGEQKVPMYHGCGVEISDNKTFTFYATASDPITKANVWSDERVAKAVQFETRNGVISPMYGIAEAGETLTVFQGGNDAHLVGIHGRFGGFIDMLGFTFASSGDTLVPFATAVKSVKSEQIHP</sequence>
<dbReference type="PROSITE" id="PS51752">
    <property type="entry name" value="JACALIN_LECTIN"/>
    <property type="match status" value="1"/>
</dbReference>